<organism evidence="1 2">
    <name type="scientific">Azotobacter beijerinckii</name>
    <dbReference type="NCBI Taxonomy" id="170623"/>
    <lineage>
        <taxon>Bacteria</taxon>
        <taxon>Pseudomonadati</taxon>
        <taxon>Pseudomonadota</taxon>
        <taxon>Gammaproteobacteria</taxon>
        <taxon>Pseudomonadales</taxon>
        <taxon>Pseudomonadaceae</taxon>
        <taxon>Azotobacter</taxon>
    </lineage>
</organism>
<name>A0A1H6Z8H2_9GAMM</name>
<dbReference type="STRING" id="170623.SAMN04244579_04598"/>
<dbReference type="Proteomes" id="UP000199005">
    <property type="component" value="Unassembled WGS sequence"/>
</dbReference>
<protein>
    <submittedName>
        <fullName evidence="1">Uncharacterized protein</fullName>
    </submittedName>
</protein>
<evidence type="ECO:0000313" key="1">
    <source>
        <dbReference type="EMBL" id="SEJ49771.1"/>
    </source>
</evidence>
<dbReference type="EMBL" id="FNYO01000133">
    <property type="protein sequence ID" value="SEJ49771.1"/>
    <property type="molecule type" value="Genomic_DNA"/>
</dbReference>
<evidence type="ECO:0000313" key="2">
    <source>
        <dbReference type="Proteomes" id="UP000199005"/>
    </source>
</evidence>
<gene>
    <name evidence="1" type="ORF">SAMN04244579_04598</name>
</gene>
<proteinExistence type="predicted"/>
<reference evidence="1 2" key="1">
    <citation type="submission" date="2016-10" db="EMBL/GenBank/DDBJ databases">
        <authorList>
            <person name="de Groot N.N."/>
        </authorList>
    </citation>
    <scope>NUCLEOTIDE SEQUENCE [LARGE SCALE GENOMIC DNA]</scope>
    <source>
        <strain evidence="1 2">DSM 1041</strain>
    </source>
</reference>
<accession>A0A1H6Z8H2</accession>
<sequence length="66" mass="7971">MDIMKNSVYVVRRFPYWVAPPEPHETFRDIEWGVMEVLSDKTLRFVHEQPDRAELEKLIKHLESQC</sequence>
<dbReference type="AlphaFoldDB" id="A0A1H6Z8H2"/>